<protein>
    <recommendedName>
        <fullName evidence="10">Mannosyltransferase</fullName>
        <ecNumber evidence="10">2.4.1.-</ecNumber>
    </recommendedName>
</protein>
<dbReference type="PANTHER" id="PTHR22760:SF2">
    <property type="entry name" value="ALPHA-1,2-MANNOSYLTRANSFERASE ALG9"/>
    <property type="match status" value="1"/>
</dbReference>
<dbReference type="Pfam" id="PF03901">
    <property type="entry name" value="Glyco_transf_22"/>
    <property type="match status" value="1"/>
</dbReference>
<evidence type="ECO:0000313" key="12">
    <source>
        <dbReference type="EMBL" id="GAV50430.1"/>
    </source>
</evidence>
<feature type="transmembrane region" description="Helical" evidence="10">
    <location>
        <begin position="212"/>
        <end position="234"/>
    </location>
</feature>
<comment type="caution">
    <text evidence="12">The sequence shown here is derived from an EMBL/GenBank/DDBJ whole genome shotgun (WGS) entry which is preliminary data.</text>
</comment>
<dbReference type="AlphaFoldDB" id="A0A1Q3A4C6"/>
<dbReference type="PANTHER" id="PTHR22760">
    <property type="entry name" value="GLYCOSYLTRANSFERASE"/>
    <property type="match status" value="1"/>
</dbReference>
<keyword evidence="11" id="KW-0732">Signal</keyword>
<dbReference type="GO" id="GO:0000026">
    <property type="term" value="F:alpha-1,2-mannosyltransferase activity"/>
    <property type="evidence" value="ECO:0007669"/>
    <property type="project" value="TreeGrafter"/>
</dbReference>
<organism evidence="12 13">
    <name type="scientific">Zygosaccharomyces rouxii</name>
    <dbReference type="NCBI Taxonomy" id="4956"/>
    <lineage>
        <taxon>Eukaryota</taxon>
        <taxon>Fungi</taxon>
        <taxon>Dikarya</taxon>
        <taxon>Ascomycota</taxon>
        <taxon>Saccharomycotina</taxon>
        <taxon>Saccharomycetes</taxon>
        <taxon>Saccharomycetales</taxon>
        <taxon>Saccharomycetaceae</taxon>
        <taxon>Zygosaccharomyces</taxon>
    </lineage>
</organism>
<name>A0A1Q3A4C6_ZYGRO</name>
<feature type="transmembrane region" description="Helical" evidence="10">
    <location>
        <begin position="294"/>
        <end position="312"/>
    </location>
</feature>
<evidence type="ECO:0000256" key="4">
    <source>
        <dbReference type="ARBA" id="ARBA00022676"/>
    </source>
</evidence>
<accession>A0A1Q3A4C6</accession>
<dbReference type="UniPathway" id="UPA00378"/>
<sequence length="565" mass="64736">MSGKTVTLTLVLLLSLSRLCLQPVFSIISDCDETYNYWEPLNLLVRGFGKQTWEYSPEYSIRSWSFLLPFYGVLHAFQGILPGLDAYWNFYITRFLLGLLSLVLEIGLHWEISKLMSIRVANLWLFFQLFNPGWFHASVELLPSSVAMLLSIGSIKYALRYLSGGQEKPFILSMAFTFIAGVLGWPFVFLLGLPLCFHYLITHKLINTIRAAFDAGTVLTLVVIMVVGLDSLIYGKFTPVSWNAFWYNVVDASEVSGPNIFGTEPWFYYILNLVLNFPLPVLVLAPLGLFHRRIWPLSLSLLAWLAIFMVQPHKEERFLYPIYGFVTLSAAVGYEKLVSLFKGSCCLHKTFQLGTIATVILLATSRIAALVIHYGAPLQVYGELYNYTLNTDKSRNVCTGREWYHFPNSFLLPDHHRLKFVASGFDGLLPGDFPEEGGLLNQIRQIPPGMNKENQFDEGKLWPSDDCDFYVDIFKPIDFFKDDFNPLWMPSDWDKISCYKFIDVEDSKILGRSFYVPECVSNHLQELFPQHWPKIYKAGQTDYCLYGNVTRFKELSQKKDSAVVY</sequence>
<dbReference type="EC" id="2.4.1.-" evidence="10"/>
<feature type="transmembrane region" description="Helical" evidence="10">
    <location>
        <begin position="141"/>
        <end position="159"/>
    </location>
</feature>
<evidence type="ECO:0000256" key="6">
    <source>
        <dbReference type="ARBA" id="ARBA00022692"/>
    </source>
</evidence>
<evidence type="ECO:0000256" key="7">
    <source>
        <dbReference type="ARBA" id="ARBA00022824"/>
    </source>
</evidence>
<comment type="similarity">
    <text evidence="3 10">Belongs to the glycosyltransferase 22 family.</text>
</comment>
<keyword evidence="9 10" id="KW-0472">Membrane</keyword>
<feature type="transmembrane region" description="Helical" evidence="10">
    <location>
        <begin position="64"/>
        <end position="84"/>
    </location>
</feature>
<feature type="chain" id="PRO_5010290111" description="Mannosyltransferase" evidence="11">
    <location>
        <begin position="27"/>
        <end position="565"/>
    </location>
</feature>
<dbReference type="InterPro" id="IPR005599">
    <property type="entry name" value="GPI_mannosylTrfase"/>
</dbReference>
<comment type="pathway">
    <text evidence="2">Protein modification; protein glycosylation.</text>
</comment>
<feature type="transmembrane region" description="Helical" evidence="10">
    <location>
        <begin position="353"/>
        <end position="376"/>
    </location>
</feature>
<dbReference type="GO" id="GO:0006487">
    <property type="term" value="P:protein N-linked glycosylation"/>
    <property type="evidence" value="ECO:0007669"/>
    <property type="project" value="TreeGrafter"/>
</dbReference>
<proteinExistence type="inferred from homology"/>
<evidence type="ECO:0000256" key="9">
    <source>
        <dbReference type="ARBA" id="ARBA00023136"/>
    </source>
</evidence>
<keyword evidence="6 10" id="KW-0812">Transmembrane</keyword>
<feature type="transmembrane region" description="Helical" evidence="10">
    <location>
        <begin position="266"/>
        <end position="287"/>
    </location>
</feature>
<evidence type="ECO:0000313" key="13">
    <source>
        <dbReference type="Proteomes" id="UP000187013"/>
    </source>
</evidence>
<dbReference type="EMBL" id="BDGX01000021">
    <property type="protein sequence ID" value="GAV50430.1"/>
    <property type="molecule type" value="Genomic_DNA"/>
</dbReference>
<evidence type="ECO:0000256" key="2">
    <source>
        <dbReference type="ARBA" id="ARBA00004922"/>
    </source>
</evidence>
<keyword evidence="4 10" id="KW-0328">Glycosyltransferase</keyword>
<feature type="transmembrane region" description="Helical" evidence="10">
    <location>
        <begin position="318"/>
        <end position="341"/>
    </location>
</feature>
<evidence type="ECO:0000256" key="10">
    <source>
        <dbReference type="RuleBase" id="RU363075"/>
    </source>
</evidence>
<reference evidence="12 13" key="1">
    <citation type="submission" date="2016-08" db="EMBL/GenBank/DDBJ databases">
        <title>Draft genome sequence of allopolyploid Zygosaccharomyces rouxii.</title>
        <authorList>
            <person name="Watanabe J."/>
            <person name="Uehara K."/>
            <person name="Mogi Y."/>
            <person name="Tsukioka Y."/>
        </authorList>
    </citation>
    <scope>NUCLEOTIDE SEQUENCE [LARGE SCALE GENOMIC DNA]</scope>
    <source>
        <strain evidence="12 13">NBRC 110957</strain>
    </source>
</reference>
<feature type="signal peptide" evidence="11">
    <location>
        <begin position="1"/>
        <end position="26"/>
    </location>
</feature>
<dbReference type="Proteomes" id="UP000187013">
    <property type="component" value="Unassembled WGS sequence"/>
</dbReference>
<keyword evidence="5" id="KW-0808">Transferase</keyword>
<feature type="transmembrane region" description="Helical" evidence="10">
    <location>
        <begin position="171"/>
        <end position="200"/>
    </location>
</feature>
<keyword evidence="8 10" id="KW-1133">Transmembrane helix</keyword>
<dbReference type="OrthoDB" id="497541at2759"/>
<dbReference type="eggNOG" id="KOG2515">
    <property type="taxonomic scope" value="Eukaryota"/>
</dbReference>
<evidence type="ECO:0000256" key="11">
    <source>
        <dbReference type="SAM" id="SignalP"/>
    </source>
</evidence>
<evidence type="ECO:0000256" key="1">
    <source>
        <dbReference type="ARBA" id="ARBA00004477"/>
    </source>
</evidence>
<keyword evidence="7 10" id="KW-0256">Endoplasmic reticulum</keyword>
<evidence type="ECO:0000256" key="8">
    <source>
        <dbReference type="ARBA" id="ARBA00022989"/>
    </source>
</evidence>
<gene>
    <name evidence="12" type="ORF">ZYGR_0U02860</name>
</gene>
<evidence type="ECO:0000256" key="3">
    <source>
        <dbReference type="ARBA" id="ARBA00007063"/>
    </source>
</evidence>
<comment type="subcellular location">
    <subcellularLocation>
        <location evidence="1 10">Endoplasmic reticulum membrane</location>
        <topology evidence="1 10">Multi-pass membrane protein</topology>
    </subcellularLocation>
</comment>
<feature type="transmembrane region" description="Helical" evidence="10">
    <location>
        <begin position="91"/>
        <end position="110"/>
    </location>
</feature>
<evidence type="ECO:0000256" key="5">
    <source>
        <dbReference type="ARBA" id="ARBA00022679"/>
    </source>
</evidence>
<dbReference type="GO" id="GO:0005789">
    <property type="term" value="C:endoplasmic reticulum membrane"/>
    <property type="evidence" value="ECO:0007669"/>
    <property type="project" value="UniProtKB-SubCell"/>
</dbReference>